<sequence length="597" mass="66710">MGRTVAFDSIAPPPTIARIMEAKQIASHWLNHFAEHVYAGNVDDVVSYFQPDGWLRDILIFTWDNRSLEGHDKIRAYLRDTLTTPNIRDIKLDERHHVAPYLGPVTAAHHGVGFGFTFQTDIAHGRGYIRLTQAQVSGEWKAISVSTEMMDLKGHEEERYELGVYGGHTLAWESVKNSRRDYVEERPHVLIIGGGQAGLIVAARFKQMNLPAIVLERTARVGDVWRNRYPTLTLHTPRNQHQMLYQPFPSTWPRFTPKDKLADWLEQYAVTQDLVVWNNSQPLPQPKYDPLTKTWHVKVARDGKIVELNPTHIVVATGTLGAPRIPTIEGRDDFKGTIFHNADFHGAKPFEGQKVVVVGAGNTSADICQDLVFHGAASVTMVQRSSSCVVSAASAHVGLDMRFPEGVPTEVADFKNESLPFGMVKKLLSQDEQKVWEDHKDMHEGLRKAGLKLNMGVDGAGLPSLVHQRLGGYWLDVGCSQLIIDGKVKVKQGVEIARLSSDLVHFTDGSTLEADVVILATGYENIRETMRELFGDEVIDKTGPVYGLDAEGEFRSSFRRSGHPGLWFAAGDFVYSRFYSKRLALELKAIQLGLIHP</sequence>
<evidence type="ECO:0000313" key="1">
    <source>
        <dbReference type="EMBL" id="KAG9217584.1"/>
    </source>
</evidence>
<keyword evidence="2" id="KW-1185">Reference proteome</keyword>
<organism evidence="1 2">
    <name type="scientific">Pleurotus cornucopiae</name>
    <name type="common">Cornucopia mushroom</name>
    <dbReference type="NCBI Taxonomy" id="5321"/>
    <lineage>
        <taxon>Eukaryota</taxon>
        <taxon>Fungi</taxon>
        <taxon>Dikarya</taxon>
        <taxon>Basidiomycota</taxon>
        <taxon>Agaricomycotina</taxon>
        <taxon>Agaricomycetes</taxon>
        <taxon>Agaricomycetidae</taxon>
        <taxon>Agaricales</taxon>
        <taxon>Pleurotineae</taxon>
        <taxon>Pleurotaceae</taxon>
        <taxon>Pleurotus</taxon>
    </lineage>
</organism>
<name>A0ACB7IIM9_PLECO</name>
<dbReference type="Proteomes" id="UP000824881">
    <property type="component" value="Unassembled WGS sequence"/>
</dbReference>
<reference evidence="1 2" key="1">
    <citation type="journal article" date="2021" name="Appl. Environ. Microbiol.">
        <title>Genetic linkage and physical mapping for an oyster mushroom Pleurotus cornucopiae and QTL analysis for the trait cap color.</title>
        <authorList>
            <person name="Zhang Y."/>
            <person name="Gao W."/>
            <person name="Sonnenberg A."/>
            <person name="Chen Q."/>
            <person name="Zhang J."/>
            <person name="Huang C."/>
        </authorList>
    </citation>
    <scope>NUCLEOTIDE SEQUENCE [LARGE SCALE GENOMIC DNA]</scope>
    <source>
        <strain evidence="1">CCMSSC00406</strain>
    </source>
</reference>
<accession>A0ACB7IIM9</accession>
<gene>
    <name evidence="1" type="ORF">CCMSSC00406_0010101</name>
</gene>
<dbReference type="EMBL" id="WQMT02000011">
    <property type="protein sequence ID" value="KAG9217584.1"/>
    <property type="molecule type" value="Genomic_DNA"/>
</dbReference>
<comment type="caution">
    <text evidence="1">The sequence shown here is derived from an EMBL/GenBank/DDBJ whole genome shotgun (WGS) entry which is preliminary data.</text>
</comment>
<protein>
    <submittedName>
        <fullName evidence="1">Uncharacterized protein</fullName>
    </submittedName>
</protein>
<proteinExistence type="predicted"/>
<evidence type="ECO:0000313" key="2">
    <source>
        <dbReference type="Proteomes" id="UP000824881"/>
    </source>
</evidence>